<dbReference type="Proteomes" id="UP000193719">
    <property type="component" value="Unassembled WGS sequence"/>
</dbReference>
<protein>
    <submittedName>
        <fullName evidence="2">Uncharacterized protein</fullName>
    </submittedName>
</protein>
<keyword evidence="1" id="KW-0732">Signal</keyword>
<evidence type="ECO:0000313" key="2">
    <source>
        <dbReference type="EMBL" id="ORX44866.1"/>
    </source>
</evidence>
<dbReference type="AlphaFoldDB" id="A0A1Y1V1B7"/>
<keyword evidence="3" id="KW-1185">Reference proteome</keyword>
<reference evidence="2 3" key="2">
    <citation type="submission" date="2016-08" db="EMBL/GenBank/DDBJ databases">
        <title>Pervasive Adenine N6-methylation of Active Genes in Fungi.</title>
        <authorList>
            <consortium name="DOE Joint Genome Institute"/>
            <person name="Mondo S.J."/>
            <person name="Dannebaum R.O."/>
            <person name="Kuo R.C."/>
            <person name="Labutti K."/>
            <person name="Haridas S."/>
            <person name="Kuo A."/>
            <person name="Salamov A."/>
            <person name="Ahrendt S.R."/>
            <person name="Lipzen A."/>
            <person name="Sullivan W."/>
            <person name="Andreopoulos W.B."/>
            <person name="Clum A."/>
            <person name="Lindquist E."/>
            <person name="Daum C."/>
            <person name="Ramamoorthy G.K."/>
            <person name="Gryganskyi A."/>
            <person name="Culley D."/>
            <person name="Magnuson J.K."/>
            <person name="James T.Y."/>
            <person name="O'Malley M.A."/>
            <person name="Stajich J.E."/>
            <person name="Spatafora J.W."/>
            <person name="Visel A."/>
            <person name="Grigoriev I.V."/>
        </authorList>
    </citation>
    <scope>NUCLEOTIDE SEQUENCE [LARGE SCALE GENOMIC DNA]</scope>
    <source>
        <strain evidence="3">finn</strain>
    </source>
</reference>
<organism evidence="2 3">
    <name type="scientific">Piromyces finnis</name>
    <dbReference type="NCBI Taxonomy" id="1754191"/>
    <lineage>
        <taxon>Eukaryota</taxon>
        <taxon>Fungi</taxon>
        <taxon>Fungi incertae sedis</taxon>
        <taxon>Chytridiomycota</taxon>
        <taxon>Chytridiomycota incertae sedis</taxon>
        <taxon>Neocallimastigomycetes</taxon>
        <taxon>Neocallimastigales</taxon>
        <taxon>Neocallimastigaceae</taxon>
        <taxon>Piromyces</taxon>
    </lineage>
</organism>
<accession>A0A1Y1V1B7</accession>
<evidence type="ECO:0000313" key="3">
    <source>
        <dbReference type="Proteomes" id="UP000193719"/>
    </source>
</evidence>
<feature type="chain" id="PRO_5012395187" evidence="1">
    <location>
        <begin position="22"/>
        <end position="285"/>
    </location>
</feature>
<gene>
    <name evidence="2" type="ORF">BCR36DRAFT_585977</name>
</gene>
<dbReference type="OrthoDB" id="2138814at2759"/>
<reference evidence="2 3" key="1">
    <citation type="submission" date="2016-08" db="EMBL/GenBank/DDBJ databases">
        <title>Genomes of anaerobic fungi encode conserved fungal cellulosomes for biomass hydrolysis.</title>
        <authorList>
            <consortium name="DOE Joint Genome Institute"/>
            <person name="Haitjema C.H."/>
            <person name="Gilmore S.P."/>
            <person name="Henske J.K."/>
            <person name="Solomon K.V."/>
            <person name="De Groot R."/>
            <person name="Kuo A."/>
            <person name="Mondo S.J."/>
            <person name="Salamov A.A."/>
            <person name="Labutti K."/>
            <person name="Zhao Z."/>
            <person name="Chiniquy J."/>
            <person name="Barry K."/>
            <person name="Brewer H.M."/>
            <person name="Purvine S.O."/>
            <person name="Wright A.T."/>
            <person name="Boxma B."/>
            <person name="Van Alen T."/>
            <person name="Hackstein J.H."/>
            <person name="Baker S.E."/>
            <person name="Grigoriev I.V."/>
            <person name="O'Malley M.A."/>
        </authorList>
    </citation>
    <scope>NUCLEOTIDE SEQUENCE [LARGE SCALE GENOMIC DNA]</scope>
    <source>
        <strain evidence="3">finn</strain>
    </source>
</reference>
<feature type="signal peptide" evidence="1">
    <location>
        <begin position="1"/>
        <end position="21"/>
    </location>
</feature>
<sequence length="285" mass="31937">MKFLNLYIPVVTALLTGFSNAQGYGYTNEVNPVDEYIKTLEPVLNLNTMVDPFNLVANAQVNVNQTLSQYEGLYNESKDECLRACYSYSIHLLEISYNLNCDSKFSKINSEYKSNKPCYKASPSMQNVLDNGNAYLDLFCSKDEKNTPCTFVTDIVKIPDNSTIIEQVCKNPENKRNKCDKSLVQNLSIMVDSSTKLNDIKNATYSSGGKKISLNTPSYNLTSIENQLKNNTCLAKIEEPKMILVNVNETEQNKNDTNTSDMITVGPNMNSFIVLLTISLIALLF</sequence>
<comment type="caution">
    <text evidence="2">The sequence shown here is derived from an EMBL/GenBank/DDBJ whole genome shotgun (WGS) entry which is preliminary data.</text>
</comment>
<proteinExistence type="predicted"/>
<evidence type="ECO:0000256" key="1">
    <source>
        <dbReference type="SAM" id="SignalP"/>
    </source>
</evidence>
<name>A0A1Y1V1B7_9FUNG</name>
<dbReference type="EMBL" id="MCFH01000043">
    <property type="protein sequence ID" value="ORX44866.1"/>
    <property type="molecule type" value="Genomic_DNA"/>
</dbReference>